<feature type="transmembrane region" description="Helical" evidence="1">
    <location>
        <begin position="32"/>
        <end position="50"/>
    </location>
</feature>
<keyword evidence="1" id="KW-0812">Transmembrane</keyword>
<comment type="caution">
    <text evidence="2">The sequence shown here is derived from an EMBL/GenBank/DDBJ whole genome shotgun (WGS) entry which is preliminary data.</text>
</comment>
<dbReference type="AlphaFoldDB" id="F3GB33"/>
<sequence length="197" mass="21595">ANRYLLFFSLWLIAQFLLLSLASSKRMVYLMSLAPAAAVIAAEYTFVLGERLKARSQRSPYAALVVRNARAMTVAGAVLIVAGYLSAALWLEPRADRQLSFLPLTDKVHSLQVQGRHVALFQPSERLAGASVFYSQSLLDTFTSSAELSAFLTRADGNVAIMESLQPPEPPLRVIDSVKVGERIYYFVSQAPVTVGN</sequence>
<dbReference type="HOGENOM" id="CLU_1380754_0_0_6"/>
<dbReference type="Proteomes" id="UP000004986">
    <property type="component" value="Unassembled WGS sequence"/>
</dbReference>
<keyword evidence="1" id="KW-1133">Transmembrane helix</keyword>
<accession>F3GB33</accession>
<keyword evidence="3" id="KW-1185">Reference proteome</keyword>
<gene>
    <name evidence="2" type="ORF">PSYPI_18591</name>
</gene>
<feature type="transmembrane region" description="Helical" evidence="1">
    <location>
        <begin position="71"/>
        <end position="91"/>
    </location>
</feature>
<evidence type="ECO:0000256" key="1">
    <source>
        <dbReference type="SAM" id="Phobius"/>
    </source>
</evidence>
<keyword evidence="1" id="KW-0472">Membrane</keyword>
<evidence type="ECO:0000313" key="3">
    <source>
        <dbReference type="Proteomes" id="UP000004986"/>
    </source>
</evidence>
<dbReference type="EMBL" id="AEAI01000920">
    <property type="protein sequence ID" value="EGH44283.1"/>
    <property type="molecule type" value="Genomic_DNA"/>
</dbReference>
<organism evidence="2 3">
    <name type="scientific">Pseudomonas syringae pv. pisi str. 1704B</name>
    <dbReference type="NCBI Taxonomy" id="629263"/>
    <lineage>
        <taxon>Bacteria</taxon>
        <taxon>Pseudomonadati</taxon>
        <taxon>Pseudomonadota</taxon>
        <taxon>Gammaproteobacteria</taxon>
        <taxon>Pseudomonadales</taxon>
        <taxon>Pseudomonadaceae</taxon>
        <taxon>Pseudomonas</taxon>
        <taxon>Pseudomonas syringae</taxon>
    </lineage>
</organism>
<keyword evidence="2" id="KW-0808">Transferase</keyword>
<proteinExistence type="predicted"/>
<name>F3GB33_PSESJ</name>
<dbReference type="GO" id="GO:0016740">
    <property type="term" value="F:transferase activity"/>
    <property type="evidence" value="ECO:0007669"/>
    <property type="project" value="UniProtKB-KW"/>
</dbReference>
<reference evidence="2 3" key="1">
    <citation type="journal article" date="2011" name="PLoS Pathog.">
        <title>Dynamic evolution of pathogenicity revealed by sequencing and comparative genomics of 19 Pseudomonas syringae isolates.</title>
        <authorList>
            <person name="Baltrus D.A."/>
            <person name="Nishimura M.T."/>
            <person name="Romanchuk A."/>
            <person name="Chang J.H."/>
            <person name="Mukhtar M.S."/>
            <person name="Cherkis K."/>
            <person name="Roach J."/>
            <person name="Grant S.R."/>
            <person name="Jones C.D."/>
            <person name="Dangl J.L."/>
        </authorList>
    </citation>
    <scope>NUCLEOTIDE SEQUENCE [LARGE SCALE GENOMIC DNA]</scope>
    <source>
        <strain evidence="2 3">1704B</strain>
    </source>
</reference>
<dbReference type="PATRIC" id="fig|629263.4.peg.3055"/>
<protein>
    <submittedName>
        <fullName evidence="2">Glycosyl transferase family protein</fullName>
    </submittedName>
</protein>
<feature type="non-terminal residue" evidence="2">
    <location>
        <position position="1"/>
    </location>
</feature>
<evidence type="ECO:0000313" key="2">
    <source>
        <dbReference type="EMBL" id="EGH44283.1"/>
    </source>
</evidence>